<dbReference type="EMBL" id="CM008965">
    <property type="protein sequence ID" value="PNW84225.1"/>
    <property type="molecule type" value="Genomic_DNA"/>
</dbReference>
<accession>A0A2K3DUN2</accession>
<proteinExistence type="predicted"/>
<dbReference type="GeneID" id="66053275"/>
<feature type="compositionally biased region" description="Low complexity" evidence="1">
    <location>
        <begin position="27"/>
        <end position="38"/>
    </location>
</feature>
<sequence length="842" mass="83194">MLHGAHRKAAEPGLAGTAARLRAMDDASSAPGASRRPATTAGAGTSMESPDATADFLSNPATGSHELRPSEAQEAALEGQRERPAKRPCLDLQRSTGPPPPTASSARMPSPATASLAPALAADGFPLPKEQRRSLPCLIEARSLGRLRPAAQQALWLERRPGLTQATAWDAALRQRLPSVLHQDAITQIEMSTTCGSGSGAGSGSGGIRLAIAQANQCVRIVPYGVLRDAALEARSRRREAAEAADGGRSDQERSDDDDDGGASRRRRHTSPSVQRLQLQPWDELAHRGTRVLARSSSSTHAPSSAHATAHASSSSAAAAAAAAAASSGLPASSVLTLSLRQHVSALGWDPRRPGRLALVDRASPHVLLLDLGASRQDMVRSHLSAAAPTAAVTSLGAAAAPAGGGGAAARNLVYLRYPRSHDAPYTLAAAGRASGPDGAVVHLWDERAGRGPAARLPCPGSAALVAPLEAPAGEAHCLMGVVHPSTLVVWDVRGASCGLSSGIKGIGQGGGGASMTSGIGGGGSNGGIMSLGGCRPAPNGGAAGAATAAVVGSWELRGPLAALGCWQPVVAGLAADPRDSSRLALLMMDGSSALWNLAAGAPSHAYPAPSPLTAAYAAAAAAAAATAEAAAAVAAAGGAAAGSGVTTASLAALLCSRPAAMGDAVAATAAAGGPLGGLKGVCGLVGAMQGAWDADVCGFWHPAALLRQSASVAAGASGGEGGAAAAPTMTRPGLVLSDFRPASRNAELAVEAAVEAMATARASATSTLAGGGAAASAAGVPSAPSASYLAAAALAAAQLRRRAAAVTVPLESWPLSVACVGETGDVICGTLGGELLHWAKC</sequence>
<dbReference type="RefSeq" id="XP_042925348.1">
    <property type="nucleotide sequence ID" value="XM_043061996.1"/>
</dbReference>
<dbReference type="OrthoDB" id="547996at2759"/>
<gene>
    <name evidence="2" type="ORF">CHLRE_04g226001v5</name>
</gene>
<protein>
    <submittedName>
        <fullName evidence="2">Uncharacterized protein</fullName>
    </submittedName>
</protein>
<evidence type="ECO:0000313" key="2">
    <source>
        <dbReference type="EMBL" id="PNW84225.1"/>
    </source>
</evidence>
<dbReference type="AlphaFoldDB" id="A0A2K3DUN2"/>
<feature type="compositionally biased region" description="Low complexity" evidence="1">
    <location>
        <begin position="296"/>
        <end position="310"/>
    </location>
</feature>
<name>A0A2K3DUN2_CHLRE</name>
<evidence type="ECO:0000313" key="3">
    <source>
        <dbReference type="Proteomes" id="UP000006906"/>
    </source>
</evidence>
<feature type="compositionally biased region" description="Basic and acidic residues" evidence="1">
    <location>
        <begin position="79"/>
        <end position="89"/>
    </location>
</feature>
<feature type="region of interest" description="Disordered" evidence="1">
    <location>
        <begin position="1"/>
        <end position="113"/>
    </location>
</feature>
<feature type="compositionally biased region" description="Basic and acidic residues" evidence="1">
    <location>
        <begin position="240"/>
        <end position="253"/>
    </location>
</feature>
<organism evidence="2 3">
    <name type="scientific">Chlamydomonas reinhardtii</name>
    <name type="common">Chlamydomonas smithii</name>
    <dbReference type="NCBI Taxonomy" id="3055"/>
    <lineage>
        <taxon>Eukaryota</taxon>
        <taxon>Viridiplantae</taxon>
        <taxon>Chlorophyta</taxon>
        <taxon>core chlorophytes</taxon>
        <taxon>Chlorophyceae</taxon>
        <taxon>CS clade</taxon>
        <taxon>Chlamydomonadales</taxon>
        <taxon>Chlamydomonadaceae</taxon>
        <taxon>Chlamydomonas</taxon>
    </lineage>
</organism>
<dbReference type="InParanoid" id="A0A2K3DUN2"/>
<dbReference type="Gramene" id="PNW84225">
    <property type="protein sequence ID" value="PNW84225"/>
    <property type="gene ID" value="CHLRE_04g226001v5"/>
</dbReference>
<dbReference type="Proteomes" id="UP000006906">
    <property type="component" value="Chromosome 4"/>
</dbReference>
<feature type="region of interest" description="Disordered" evidence="1">
    <location>
        <begin position="291"/>
        <end position="310"/>
    </location>
</feature>
<evidence type="ECO:0000256" key="1">
    <source>
        <dbReference type="SAM" id="MobiDB-lite"/>
    </source>
</evidence>
<dbReference type="KEGG" id="cre:CHLRE_04g226001v5"/>
<reference evidence="2 3" key="1">
    <citation type="journal article" date="2007" name="Science">
        <title>The Chlamydomonas genome reveals the evolution of key animal and plant functions.</title>
        <authorList>
            <person name="Merchant S.S."/>
            <person name="Prochnik S.E."/>
            <person name="Vallon O."/>
            <person name="Harris E.H."/>
            <person name="Karpowicz S.J."/>
            <person name="Witman G.B."/>
            <person name="Terry A."/>
            <person name="Salamov A."/>
            <person name="Fritz-Laylin L.K."/>
            <person name="Marechal-Drouard L."/>
            <person name="Marshall W.F."/>
            <person name="Qu L.H."/>
            <person name="Nelson D.R."/>
            <person name="Sanderfoot A.A."/>
            <person name="Spalding M.H."/>
            <person name="Kapitonov V.V."/>
            <person name="Ren Q."/>
            <person name="Ferris P."/>
            <person name="Lindquist E."/>
            <person name="Shapiro H."/>
            <person name="Lucas S.M."/>
            <person name="Grimwood J."/>
            <person name="Schmutz J."/>
            <person name="Cardol P."/>
            <person name="Cerutti H."/>
            <person name="Chanfreau G."/>
            <person name="Chen C.L."/>
            <person name="Cognat V."/>
            <person name="Croft M.T."/>
            <person name="Dent R."/>
            <person name="Dutcher S."/>
            <person name="Fernandez E."/>
            <person name="Fukuzawa H."/>
            <person name="Gonzalez-Ballester D."/>
            <person name="Gonzalez-Halphen D."/>
            <person name="Hallmann A."/>
            <person name="Hanikenne M."/>
            <person name="Hippler M."/>
            <person name="Inwood W."/>
            <person name="Jabbari K."/>
            <person name="Kalanon M."/>
            <person name="Kuras R."/>
            <person name="Lefebvre P.A."/>
            <person name="Lemaire S.D."/>
            <person name="Lobanov A.V."/>
            <person name="Lohr M."/>
            <person name="Manuell A."/>
            <person name="Meier I."/>
            <person name="Mets L."/>
            <person name="Mittag M."/>
            <person name="Mittelmeier T."/>
            <person name="Moroney J.V."/>
            <person name="Moseley J."/>
            <person name="Napoli C."/>
            <person name="Nedelcu A.M."/>
            <person name="Niyogi K."/>
            <person name="Novoselov S.V."/>
            <person name="Paulsen I.T."/>
            <person name="Pazour G."/>
            <person name="Purton S."/>
            <person name="Ral J.P."/>
            <person name="Riano-Pachon D.M."/>
            <person name="Riekhof W."/>
            <person name="Rymarquis L."/>
            <person name="Schroda M."/>
            <person name="Stern D."/>
            <person name="Umen J."/>
            <person name="Willows R."/>
            <person name="Wilson N."/>
            <person name="Zimmer S.L."/>
            <person name="Allmer J."/>
            <person name="Balk J."/>
            <person name="Bisova K."/>
            <person name="Chen C.J."/>
            <person name="Elias M."/>
            <person name="Gendler K."/>
            <person name="Hauser C."/>
            <person name="Lamb M.R."/>
            <person name="Ledford H."/>
            <person name="Long J.C."/>
            <person name="Minagawa J."/>
            <person name="Page M.D."/>
            <person name="Pan J."/>
            <person name="Pootakham W."/>
            <person name="Roje S."/>
            <person name="Rose A."/>
            <person name="Stahlberg E."/>
            <person name="Terauchi A.M."/>
            <person name="Yang P."/>
            <person name="Ball S."/>
            <person name="Bowler C."/>
            <person name="Dieckmann C.L."/>
            <person name="Gladyshev V.N."/>
            <person name="Green P."/>
            <person name="Jorgensen R."/>
            <person name="Mayfield S."/>
            <person name="Mueller-Roeber B."/>
            <person name="Rajamani S."/>
            <person name="Sayre R.T."/>
            <person name="Brokstein P."/>
            <person name="Dubchak I."/>
            <person name="Goodstein D."/>
            <person name="Hornick L."/>
            <person name="Huang Y.W."/>
            <person name="Jhaveri J."/>
            <person name="Luo Y."/>
            <person name="Martinez D."/>
            <person name="Ngau W.C."/>
            <person name="Otillar B."/>
            <person name="Poliakov A."/>
            <person name="Porter A."/>
            <person name="Szajkowski L."/>
            <person name="Werner G."/>
            <person name="Zhou K."/>
            <person name="Grigoriev I.V."/>
            <person name="Rokhsar D.S."/>
            <person name="Grossman A.R."/>
        </authorList>
    </citation>
    <scope>NUCLEOTIDE SEQUENCE [LARGE SCALE GENOMIC DNA]</scope>
    <source>
        <strain evidence="3">CC-503</strain>
    </source>
</reference>
<feature type="region of interest" description="Disordered" evidence="1">
    <location>
        <begin position="240"/>
        <end position="282"/>
    </location>
</feature>
<keyword evidence="3" id="KW-1185">Reference proteome</keyword>